<dbReference type="Proteomes" id="UP000315010">
    <property type="component" value="Unassembled WGS sequence"/>
</dbReference>
<protein>
    <submittedName>
        <fullName evidence="2">Uncharacterized protein</fullName>
    </submittedName>
</protein>
<feature type="region of interest" description="Disordered" evidence="1">
    <location>
        <begin position="51"/>
        <end position="74"/>
    </location>
</feature>
<sequence>MGVLIHSPIGADEMKLSETLPPPEMVAQQIANARRERELLRRLYRLSLDARAARRETEQNVHSPVDDRQEGERG</sequence>
<name>A0A5C5YX25_9BACT</name>
<evidence type="ECO:0000313" key="3">
    <source>
        <dbReference type="Proteomes" id="UP000315010"/>
    </source>
</evidence>
<evidence type="ECO:0000256" key="1">
    <source>
        <dbReference type="SAM" id="MobiDB-lite"/>
    </source>
</evidence>
<comment type="caution">
    <text evidence="2">The sequence shown here is derived from an EMBL/GenBank/DDBJ whole genome shotgun (WGS) entry which is preliminary data.</text>
</comment>
<proteinExistence type="predicted"/>
<accession>A0A5C5YX25</accession>
<dbReference type="EMBL" id="SJPJ01000001">
    <property type="protein sequence ID" value="TWT79430.1"/>
    <property type="molecule type" value="Genomic_DNA"/>
</dbReference>
<reference evidence="2 3" key="1">
    <citation type="submission" date="2019-02" db="EMBL/GenBank/DDBJ databases">
        <title>Deep-cultivation of Planctomycetes and their phenomic and genomic characterization uncovers novel biology.</title>
        <authorList>
            <person name="Wiegand S."/>
            <person name="Jogler M."/>
            <person name="Boedeker C."/>
            <person name="Pinto D."/>
            <person name="Vollmers J."/>
            <person name="Rivas-Marin E."/>
            <person name="Kohn T."/>
            <person name="Peeters S.H."/>
            <person name="Heuer A."/>
            <person name="Rast P."/>
            <person name="Oberbeckmann S."/>
            <person name="Bunk B."/>
            <person name="Jeske O."/>
            <person name="Meyerdierks A."/>
            <person name="Storesund J.E."/>
            <person name="Kallscheuer N."/>
            <person name="Luecker S."/>
            <person name="Lage O.M."/>
            <person name="Pohl T."/>
            <person name="Merkel B.J."/>
            <person name="Hornburger P."/>
            <person name="Mueller R.-W."/>
            <person name="Bruemmer F."/>
            <person name="Labrenz M."/>
            <person name="Spormann A.M."/>
            <person name="Op Den Camp H."/>
            <person name="Overmann J."/>
            <person name="Amann R."/>
            <person name="Jetten M.S.M."/>
            <person name="Mascher T."/>
            <person name="Medema M.H."/>
            <person name="Devos D.P."/>
            <person name="Kaster A.-K."/>
            <person name="Ovreas L."/>
            <person name="Rohde M."/>
            <person name="Galperin M.Y."/>
            <person name="Jogler C."/>
        </authorList>
    </citation>
    <scope>NUCLEOTIDE SEQUENCE [LARGE SCALE GENOMIC DNA]</scope>
    <source>
        <strain evidence="2 3">CA13</strain>
    </source>
</reference>
<keyword evidence="3" id="KW-1185">Reference proteome</keyword>
<evidence type="ECO:0000313" key="2">
    <source>
        <dbReference type="EMBL" id="TWT79430.1"/>
    </source>
</evidence>
<dbReference type="AlphaFoldDB" id="A0A5C5YX25"/>
<organism evidence="2 3">
    <name type="scientific">Novipirellula herctigrandis</name>
    <dbReference type="NCBI Taxonomy" id="2527986"/>
    <lineage>
        <taxon>Bacteria</taxon>
        <taxon>Pseudomonadati</taxon>
        <taxon>Planctomycetota</taxon>
        <taxon>Planctomycetia</taxon>
        <taxon>Pirellulales</taxon>
        <taxon>Pirellulaceae</taxon>
        <taxon>Novipirellula</taxon>
    </lineage>
</organism>
<gene>
    <name evidence="2" type="ORF">CA13_08310</name>
</gene>